<dbReference type="Gene3D" id="3.30.930.10">
    <property type="entry name" value="Bira Bifunctional Protein, Domain 2"/>
    <property type="match status" value="1"/>
</dbReference>
<keyword evidence="2" id="KW-1185">Reference proteome</keyword>
<evidence type="ECO:0000313" key="2">
    <source>
        <dbReference type="Proteomes" id="UP000188320"/>
    </source>
</evidence>
<protein>
    <recommendedName>
        <fullName evidence="3">Octanoyltransferase</fullName>
    </recommendedName>
</protein>
<gene>
    <name evidence="1" type="ORF">AX774_g3524</name>
</gene>
<evidence type="ECO:0000313" key="1">
    <source>
        <dbReference type="EMBL" id="OMH82975.1"/>
    </source>
</evidence>
<accession>A0A1R1PPR7</accession>
<name>A0A1R1PPR7_ZANCU</name>
<reference evidence="2" key="1">
    <citation type="submission" date="2017-01" db="EMBL/GenBank/DDBJ databases">
        <authorList>
            <person name="Wang Y."/>
            <person name="White M."/>
            <person name="Kvist S."/>
            <person name="Moncalvo J.-M."/>
        </authorList>
    </citation>
    <scope>NUCLEOTIDE SEQUENCE [LARGE SCALE GENOMIC DNA]</scope>
    <source>
        <strain evidence="2">COL-18-3</strain>
    </source>
</reference>
<evidence type="ECO:0008006" key="3">
    <source>
        <dbReference type="Google" id="ProtNLM"/>
    </source>
</evidence>
<organism evidence="1 2">
    <name type="scientific">Zancudomyces culisetae</name>
    <name type="common">Gut fungus</name>
    <name type="synonym">Smittium culisetae</name>
    <dbReference type="NCBI Taxonomy" id="1213189"/>
    <lineage>
        <taxon>Eukaryota</taxon>
        <taxon>Fungi</taxon>
        <taxon>Fungi incertae sedis</taxon>
        <taxon>Zoopagomycota</taxon>
        <taxon>Kickxellomycotina</taxon>
        <taxon>Harpellomycetes</taxon>
        <taxon>Harpellales</taxon>
        <taxon>Legeriomycetaceae</taxon>
        <taxon>Zancudomyces</taxon>
    </lineage>
</organism>
<dbReference type="InterPro" id="IPR045864">
    <property type="entry name" value="aa-tRNA-synth_II/BPL/LPL"/>
</dbReference>
<dbReference type="OrthoDB" id="19908at2759"/>
<dbReference type="Proteomes" id="UP000188320">
    <property type="component" value="Unassembled WGS sequence"/>
</dbReference>
<proteinExistence type="predicted"/>
<comment type="caution">
    <text evidence="1">The sequence shown here is derived from an EMBL/GenBank/DDBJ whole genome shotgun (WGS) entry which is preliminary data.</text>
</comment>
<dbReference type="EMBL" id="LSSK01000551">
    <property type="protein sequence ID" value="OMH82975.1"/>
    <property type="molecule type" value="Genomic_DNA"/>
</dbReference>
<dbReference type="AlphaFoldDB" id="A0A1R1PPR7"/>
<sequence length="139" mass="15976">MYRNSNLKIKIARIHTRNIQGSVWDLKENVNKLDIPKRLESTTKESGNSCGLSRNRVERINVGYIDLGKVGYKKALDLQAEIVKLRTSNEKESELAKTEILLFVEHDPVYTNGIRNRGKLSESDLQEFSKIGAEYYEVF</sequence>